<evidence type="ECO:0000256" key="11">
    <source>
        <dbReference type="HAMAP-Rule" id="MF_00668"/>
    </source>
</evidence>
<keyword evidence="6 11" id="KW-0547">Nucleotide-binding</keyword>
<keyword evidence="13" id="KW-1185">Reference proteome</keyword>
<evidence type="ECO:0000313" key="12">
    <source>
        <dbReference type="EMBL" id="MBZ5750390.1"/>
    </source>
</evidence>
<comment type="cofactor">
    <cofactor evidence="1 11">
        <name>Mg(2+)</name>
        <dbReference type="ChEBI" id="CHEBI:18420"/>
    </cofactor>
</comment>
<comment type="function">
    <text evidence="11">Catalyzes the transformation of pimelate into pimeloyl-CoA with concomitant hydrolysis of ATP to AMP.</text>
</comment>
<dbReference type="Pfam" id="PF03744">
    <property type="entry name" value="BioW"/>
    <property type="match status" value="1"/>
</dbReference>
<dbReference type="EMBL" id="JAIQUM010000014">
    <property type="protein sequence ID" value="MBZ5750390.1"/>
    <property type="molecule type" value="Genomic_DNA"/>
</dbReference>
<keyword evidence="9 11" id="KW-0460">Magnesium</keyword>
<sequence length="261" mass="29866">MIEENLFSVRMRASKNGAHENGGKHISGGEQISTYSHLKHTVNVLLDKALTHSKGNPDFMQIQLELIDEPITKCEPLHIETIEVESVEEGQLIARNLLEKSGVPRACIEKAYQQMKECSGLRGAILFDIHTGERIDDRSDKGVRVSRMDWFTTNYEKWANYYKMPVSQRVKEALVLATKVNRHPATVAELCWSDDPEYITGYVASKKAGYQRITRLKTYGDEQGCRIFFVNGLSDLDSYIHYLEKEPLIIQWEEGNDERVN</sequence>
<keyword evidence="5 11" id="KW-0436">Ligase</keyword>
<evidence type="ECO:0000256" key="1">
    <source>
        <dbReference type="ARBA" id="ARBA00001946"/>
    </source>
</evidence>
<comment type="similarity">
    <text evidence="11">Belongs to the BioW family.</text>
</comment>
<organism evidence="12 13">
    <name type="scientific">Metabacillus rhizolycopersici</name>
    <dbReference type="NCBI Taxonomy" id="2875709"/>
    <lineage>
        <taxon>Bacteria</taxon>
        <taxon>Bacillati</taxon>
        <taxon>Bacillota</taxon>
        <taxon>Bacilli</taxon>
        <taxon>Bacillales</taxon>
        <taxon>Bacillaceae</taxon>
        <taxon>Metabacillus</taxon>
    </lineage>
</organism>
<protein>
    <recommendedName>
        <fullName evidence="4 11">6-carboxyhexanoate--CoA ligase</fullName>
        <ecNumber evidence="4 11">6.2.1.14</ecNumber>
    </recommendedName>
    <alternativeName>
        <fullName evidence="11">Pimeloyl-CoA synthase</fullName>
    </alternativeName>
</protein>
<evidence type="ECO:0000313" key="13">
    <source>
        <dbReference type="Proteomes" id="UP001165287"/>
    </source>
</evidence>
<comment type="pathway">
    <text evidence="2 11">Metabolic intermediate metabolism; pimeloyl-CoA biosynthesis; pimeloyl-CoA from pimelate: step 1/1.</text>
</comment>
<keyword evidence="8 11" id="KW-0067">ATP-binding</keyword>
<evidence type="ECO:0000256" key="7">
    <source>
        <dbReference type="ARBA" id="ARBA00022756"/>
    </source>
</evidence>
<comment type="caution">
    <text evidence="12">The sequence shown here is derived from an EMBL/GenBank/DDBJ whole genome shotgun (WGS) entry which is preliminary data.</text>
</comment>
<dbReference type="GO" id="GO:0042410">
    <property type="term" value="F:6-carboxyhexanoate-CoA ligase activity"/>
    <property type="evidence" value="ECO:0007669"/>
    <property type="project" value="UniProtKB-EC"/>
</dbReference>
<evidence type="ECO:0000256" key="4">
    <source>
        <dbReference type="ARBA" id="ARBA00012984"/>
    </source>
</evidence>
<evidence type="ECO:0000256" key="3">
    <source>
        <dbReference type="ARBA" id="ARBA00011738"/>
    </source>
</evidence>
<name>A0ABS7UQ18_9BACI</name>
<comment type="subunit">
    <text evidence="3 11">Homodimer.</text>
</comment>
<accession>A0ABS7UQ18</accession>
<dbReference type="Proteomes" id="UP001165287">
    <property type="component" value="Unassembled WGS sequence"/>
</dbReference>
<reference evidence="12" key="1">
    <citation type="submission" date="2024-05" db="EMBL/GenBank/DDBJ databases">
        <title>Metabacillus sp. nov., isolated from the rhizosphere soil of tomato plants.</title>
        <authorList>
            <person name="Ma R."/>
        </authorList>
    </citation>
    <scope>NUCLEOTIDE SEQUENCE</scope>
    <source>
        <strain evidence="12">DBTR6</strain>
    </source>
</reference>
<evidence type="ECO:0000256" key="2">
    <source>
        <dbReference type="ARBA" id="ARBA00005075"/>
    </source>
</evidence>
<evidence type="ECO:0000256" key="10">
    <source>
        <dbReference type="ARBA" id="ARBA00049553"/>
    </source>
</evidence>
<dbReference type="HAMAP" id="MF_00668">
    <property type="entry name" value="BioW"/>
    <property type="match status" value="1"/>
</dbReference>
<gene>
    <name evidence="11 12" type="primary">bioW</name>
    <name evidence="12" type="ORF">K9V48_09060</name>
</gene>
<keyword evidence="7 11" id="KW-0093">Biotin biosynthesis</keyword>
<dbReference type="NCBIfam" id="TIGR01204">
    <property type="entry name" value="bioW"/>
    <property type="match status" value="1"/>
</dbReference>
<evidence type="ECO:0000256" key="8">
    <source>
        <dbReference type="ARBA" id="ARBA00022840"/>
    </source>
</evidence>
<evidence type="ECO:0000256" key="9">
    <source>
        <dbReference type="ARBA" id="ARBA00022842"/>
    </source>
</evidence>
<dbReference type="NCBIfam" id="NF002360">
    <property type="entry name" value="PRK01322.1"/>
    <property type="match status" value="1"/>
</dbReference>
<dbReference type="EC" id="6.2.1.14" evidence="4 11"/>
<dbReference type="RefSeq" id="WP_224138499.1">
    <property type="nucleotide sequence ID" value="NZ_JAIQUM010000014.1"/>
</dbReference>
<proteinExistence type="inferred from homology"/>
<evidence type="ECO:0000256" key="6">
    <source>
        <dbReference type="ARBA" id="ARBA00022741"/>
    </source>
</evidence>
<dbReference type="InterPro" id="IPR005499">
    <property type="entry name" value="BioW"/>
</dbReference>
<evidence type="ECO:0000256" key="5">
    <source>
        <dbReference type="ARBA" id="ARBA00022598"/>
    </source>
</evidence>
<comment type="catalytic activity">
    <reaction evidence="10 11">
        <text>heptanedioate + ATP + CoA = 6-carboxyhexanoyl-CoA + AMP + diphosphate</text>
        <dbReference type="Rhea" id="RHEA:14781"/>
        <dbReference type="ChEBI" id="CHEBI:30616"/>
        <dbReference type="ChEBI" id="CHEBI:33019"/>
        <dbReference type="ChEBI" id="CHEBI:36165"/>
        <dbReference type="ChEBI" id="CHEBI:57287"/>
        <dbReference type="ChEBI" id="CHEBI:57360"/>
        <dbReference type="ChEBI" id="CHEBI:456215"/>
        <dbReference type="EC" id="6.2.1.14"/>
    </reaction>
</comment>